<feature type="region of interest" description="Disordered" evidence="2">
    <location>
        <begin position="53"/>
        <end position="265"/>
    </location>
</feature>
<evidence type="ECO:0000313" key="5">
    <source>
        <dbReference type="WBParaSite" id="ALUE_0001969801-mRNA-1"/>
    </source>
</evidence>
<dbReference type="WBParaSite" id="ALUE_0001969801-mRNA-1">
    <property type="protein sequence ID" value="ALUE_0001969801-mRNA-1"/>
    <property type="gene ID" value="ALUE_0001969801"/>
</dbReference>
<dbReference type="InterPro" id="IPR009730">
    <property type="entry name" value="MFAP1_C"/>
</dbReference>
<evidence type="ECO:0000313" key="4">
    <source>
        <dbReference type="Proteomes" id="UP000036681"/>
    </source>
</evidence>
<feature type="compositionally biased region" description="Basic and acidic residues" evidence="2">
    <location>
        <begin position="72"/>
        <end position="106"/>
    </location>
</feature>
<dbReference type="AlphaFoldDB" id="A0A0M3ILS0"/>
<comment type="similarity">
    <text evidence="1">Belongs to the MFAP1 family.</text>
</comment>
<dbReference type="Proteomes" id="UP000036681">
    <property type="component" value="Unplaced"/>
</dbReference>
<accession>A0A0M3ILS0</accession>
<evidence type="ECO:0000259" key="3">
    <source>
        <dbReference type="Pfam" id="PF06991"/>
    </source>
</evidence>
<feature type="region of interest" description="Disordered" evidence="2">
    <location>
        <begin position="1"/>
        <end position="27"/>
    </location>
</feature>
<dbReference type="InterPro" id="IPR033194">
    <property type="entry name" value="MFAP1"/>
</dbReference>
<dbReference type="Pfam" id="PF06991">
    <property type="entry name" value="MFAP1"/>
    <property type="match status" value="1"/>
</dbReference>
<protein>
    <submittedName>
        <fullName evidence="5">MFAP1 domain-containing protein</fullName>
    </submittedName>
</protein>
<feature type="compositionally biased region" description="Acidic residues" evidence="2">
    <location>
        <begin position="237"/>
        <end position="256"/>
    </location>
</feature>
<name>A0A0M3ILS0_ASCLU</name>
<sequence length="506" mass="59558">MGEFTPKFERDLESRNTGPKALPTAGAIAVRNEKGEVTMQKVKVVRYMAGKIPAYVQGEYDSSGAEEDEDEGRPADDKRAREAARERSSRGRRVEEPALLKGRQEAAEDAASSSEDENEAERRRARARARRMQYEMQEAPLEEDEPDEDDHDEFERRRQLLRERALKREEEEVMAKEAAVEEEEDSEEESSEEESEHSDDDTVPRLKPDEFERRRQLLRERALKREEEEVMAKEAAVEEEEDSEEESSEEESEHSDDDTVPRLKPVFVEKSKRLTLIEGEKEKERLEKLKLEENEKKERRKKESAKLVEEVLRREAEMEKRKKEENIDLSSVLTEDENEEIAYENWKLREMKRLKRNRDERDAQAREKAELDRIHNMTEEERKQYLRMNPKIITNLQKKGKYKFLQKYFHRGAFYLDEENEILKRDFAEATLDDQFDKSVLPKVMQVKNFGKASRSKWTHLTAEDTTDHQGAWAATTQLNSKFNIKHAAGMRNIFDRPAAKKRKTD</sequence>
<feature type="compositionally biased region" description="Basic and acidic residues" evidence="2">
    <location>
        <begin position="200"/>
        <end position="236"/>
    </location>
</feature>
<proteinExistence type="inferred from homology"/>
<evidence type="ECO:0000256" key="1">
    <source>
        <dbReference type="ARBA" id="ARBA00008155"/>
    </source>
</evidence>
<feature type="compositionally biased region" description="Acidic residues" evidence="2">
    <location>
        <begin position="140"/>
        <end position="152"/>
    </location>
</feature>
<reference evidence="5" key="1">
    <citation type="submission" date="2017-02" db="UniProtKB">
        <authorList>
            <consortium name="WormBaseParasite"/>
        </authorList>
    </citation>
    <scope>IDENTIFICATION</scope>
</reference>
<feature type="compositionally biased region" description="Basic and acidic residues" evidence="2">
    <location>
        <begin position="153"/>
        <end position="179"/>
    </location>
</feature>
<feature type="compositionally biased region" description="Basic and acidic residues" evidence="2">
    <location>
        <begin position="1"/>
        <end position="14"/>
    </location>
</feature>
<feature type="compositionally biased region" description="Acidic residues" evidence="2">
    <location>
        <begin position="180"/>
        <end position="199"/>
    </location>
</feature>
<evidence type="ECO:0000256" key="2">
    <source>
        <dbReference type="SAM" id="MobiDB-lite"/>
    </source>
</evidence>
<feature type="domain" description="Micro-fibrillar-associated protein 1 C-terminal" evidence="3">
    <location>
        <begin position="255"/>
        <end position="466"/>
    </location>
</feature>
<organism evidence="4 5">
    <name type="scientific">Ascaris lumbricoides</name>
    <name type="common">Giant roundworm</name>
    <dbReference type="NCBI Taxonomy" id="6252"/>
    <lineage>
        <taxon>Eukaryota</taxon>
        <taxon>Metazoa</taxon>
        <taxon>Ecdysozoa</taxon>
        <taxon>Nematoda</taxon>
        <taxon>Chromadorea</taxon>
        <taxon>Rhabditida</taxon>
        <taxon>Spirurina</taxon>
        <taxon>Ascaridomorpha</taxon>
        <taxon>Ascaridoidea</taxon>
        <taxon>Ascarididae</taxon>
        <taxon>Ascaris</taxon>
    </lineage>
</organism>
<dbReference type="PANTHER" id="PTHR15327">
    <property type="entry name" value="MICROFIBRIL-ASSOCIATED PROTEIN"/>
    <property type="match status" value="1"/>
</dbReference>
<keyword evidence="4" id="KW-1185">Reference proteome</keyword>